<evidence type="ECO:0000313" key="3">
    <source>
        <dbReference type="Proteomes" id="UP000176287"/>
    </source>
</evidence>
<gene>
    <name evidence="2" type="ORF">A3B13_01010</name>
</gene>
<dbReference type="EMBL" id="MHKZ01000017">
    <property type="protein sequence ID" value="OGZ00587.1"/>
    <property type="molecule type" value="Genomic_DNA"/>
</dbReference>
<dbReference type="STRING" id="1798649.A3B13_01010"/>
<sequence length="88" mass="10052">MKTPRQLERYFKGVANHWRVAILLAVKKNEGITVEGLTETLGADFKNISQHTRRLVLAGLLNKKYQGRQVVHSLSPYGESFITFMTTF</sequence>
<evidence type="ECO:0000259" key="1">
    <source>
        <dbReference type="PROSITE" id="PS50987"/>
    </source>
</evidence>
<feature type="domain" description="HTH arsR-type" evidence="1">
    <location>
        <begin position="1"/>
        <end position="88"/>
    </location>
</feature>
<accession>A0A1G2CH85</accession>
<comment type="caution">
    <text evidence="2">The sequence shown here is derived from an EMBL/GenBank/DDBJ whole genome shotgun (WGS) entry which is preliminary data.</text>
</comment>
<dbReference type="AlphaFoldDB" id="A0A1G2CH85"/>
<dbReference type="GO" id="GO:0003700">
    <property type="term" value="F:DNA-binding transcription factor activity"/>
    <property type="evidence" value="ECO:0007669"/>
    <property type="project" value="InterPro"/>
</dbReference>
<dbReference type="InterPro" id="IPR001845">
    <property type="entry name" value="HTH_ArsR_DNA-bd_dom"/>
</dbReference>
<name>A0A1G2CH85_9BACT</name>
<dbReference type="InterPro" id="IPR011991">
    <property type="entry name" value="ArsR-like_HTH"/>
</dbReference>
<proteinExistence type="predicted"/>
<dbReference type="SMART" id="SM00418">
    <property type="entry name" value="HTH_ARSR"/>
    <property type="match status" value="1"/>
</dbReference>
<dbReference type="PROSITE" id="PS50987">
    <property type="entry name" value="HTH_ARSR_2"/>
    <property type="match status" value="1"/>
</dbReference>
<organism evidence="2 3">
    <name type="scientific">Candidatus Liptonbacteria bacterium RIFCSPLOWO2_01_FULL_45_15</name>
    <dbReference type="NCBI Taxonomy" id="1798649"/>
    <lineage>
        <taxon>Bacteria</taxon>
        <taxon>Candidatus Liptoniibacteriota</taxon>
    </lineage>
</organism>
<dbReference type="InterPro" id="IPR036390">
    <property type="entry name" value="WH_DNA-bd_sf"/>
</dbReference>
<dbReference type="CDD" id="cd00090">
    <property type="entry name" value="HTH_ARSR"/>
    <property type="match status" value="1"/>
</dbReference>
<dbReference type="SUPFAM" id="SSF46785">
    <property type="entry name" value="Winged helix' DNA-binding domain"/>
    <property type="match status" value="1"/>
</dbReference>
<evidence type="ECO:0000313" key="2">
    <source>
        <dbReference type="EMBL" id="OGZ00587.1"/>
    </source>
</evidence>
<protein>
    <recommendedName>
        <fullName evidence="1">HTH arsR-type domain-containing protein</fullName>
    </recommendedName>
</protein>
<dbReference type="Proteomes" id="UP000176287">
    <property type="component" value="Unassembled WGS sequence"/>
</dbReference>
<dbReference type="Gene3D" id="1.10.10.10">
    <property type="entry name" value="Winged helix-like DNA-binding domain superfamily/Winged helix DNA-binding domain"/>
    <property type="match status" value="1"/>
</dbReference>
<dbReference type="InterPro" id="IPR036388">
    <property type="entry name" value="WH-like_DNA-bd_sf"/>
</dbReference>
<reference evidence="2 3" key="1">
    <citation type="journal article" date="2016" name="Nat. Commun.">
        <title>Thousands of microbial genomes shed light on interconnected biogeochemical processes in an aquifer system.</title>
        <authorList>
            <person name="Anantharaman K."/>
            <person name="Brown C.T."/>
            <person name="Hug L.A."/>
            <person name="Sharon I."/>
            <person name="Castelle C.J."/>
            <person name="Probst A.J."/>
            <person name="Thomas B.C."/>
            <person name="Singh A."/>
            <person name="Wilkins M.J."/>
            <person name="Karaoz U."/>
            <person name="Brodie E.L."/>
            <person name="Williams K.H."/>
            <person name="Hubbard S.S."/>
            <person name="Banfield J.F."/>
        </authorList>
    </citation>
    <scope>NUCLEOTIDE SEQUENCE [LARGE SCALE GENOMIC DNA]</scope>
</reference>